<evidence type="ECO:0000313" key="3">
    <source>
        <dbReference type="EMBL" id="MBA4603086.1"/>
    </source>
</evidence>
<dbReference type="CDD" id="cd00093">
    <property type="entry name" value="HTH_XRE"/>
    <property type="match status" value="1"/>
</dbReference>
<dbReference type="AlphaFoldDB" id="A0A7W1XTT3"/>
<proteinExistence type="predicted"/>
<dbReference type="Pfam" id="PF01381">
    <property type="entry name" value="HTH_3"/>
    <property type="match status" value="1"/>
</dbReference>
<reference evidence="3 4" key="1">
    <citation type="submission" date="2020-07" db="EMBL/GenBank/DDBJ databases">
        <title>Thermoactinomyces phylogeny.</title>
        <authorList>
            <person name="Dunlap C."/>
        </authorList>
    </citation>
    <scope>NUCLEOTIDE SEQUENCE [LARGE SCALE GENOMIC DNA]</scope>
    <source>
        <strain evidence="3 4">AMNI-1</strain>
    </source>
</reference>
<dbReference type="SMART" id="SM00530">
    <property type="entry name" value="HTH_XRE"/>
    <property type="match status" value="1"/>
</dbReference>
<protein>
    <submittedName>
        <fullName evidence="3">Helix-turn-helix transcriptional regulator</fullName>
    </submittedName>
</protein>
<dbReference type="Gene3D" id="1.10.260.40">
    <property type="entry name" value="lambda repressor-like DNA-binding domains"/>
    <property type="match status" value="1"/>
</dbReference>
<evidence type="ECO:0000313" key="4">
    <source>
        <dbReference type="Proteomes" id="UP000538292"/>
    </source>
</evidence>
<organism evidence="3 4">
    <name type="scientific">Thermoactinomyces mirandus</name>
    <dbReference type="NCBI Taxonomy" id="2756294"/>
    <lineage>
        <taxon>Bacteria</taxon>
        <taxon>Bacillati</taxon>
        <taxon>Bacillota</taxon>
        <taxon>Bacilli</taxon>
        <taxon>Bacillales</taxon>
        <taxon>Thermoactinomycetaceae</taxon>
        <taxon>Thermoactinomyces</taxon>
    </lineage>
</organism>
<sequence length="76" mass="8393">MKKPGGQLTNRIAVLRAERKMTQKALAEKAGVSRQTIISIENRKYTPSLKLAFEIADALDADITEVFQYSKPNGGN</sequence>
<dbReference type="PROSITE" id="PS50943">
    <property type="entry name" value="HTH_CROC1"/>
    <property type="match status" value="1"/>
</dbReference>
<evidence type="ECO:0000259" key="2">
    <source>
        <dbReference type="PROSITE" id="PS50943"/>
    </source>
</evidence>
<gene>
    <name evidence="3" type="ORF">H2C83_12305</name>
</gene>
<dbReference type="InterPro" id="IPR001387">
    <property type="entry name" value="Cro/C1-type_HTH"/>
</dbReference>
<comment type="caution">
    <text evidence="3">The sequence shown here is derived from an EMBL/GenBank/DDBJ whole genome shotgun (WGS) entry which is preliminary data.</text>
</comment>
<dbReference type="GO" id="GO:0003677">
    <property type="term" value="F:DNA binding"/>
    <property type="evidence" value="ECO:0007669"/>
    <property type="project" value="UniProtKB-KW"/>
</dbReference>
<accession>A0A7W1XTT3</accession>
<dbReference type="RefSeq" id="WP_181741252.1">
    <property type="nucleotide sequence ID" value="NZ_JACEOL010000038.1"/>
</dbReference>
<name>A0A7W1XTT3_9BACL</name>
<dbReference type="EMBL" id="JACEOL010000038">
    <property type="protein sequence ID" value="MBA4603086.1"/>
    <property type="molecule type" value="Genomic_DNA"/>
</dbReference>
<keyword evidence="1" id="KW-0238">DNA-binding</keyword>
<evidence type="ECO:0000256" key="1">
    <source>
        <dbReference type="ARBA" id="ARBA00023125"/>
    </source>
</evidence>
<feature type="domain" description="HTH cro/C1-type" evidence="2">
    <location>
        <begin position="12"/>
        <end position="66"/>
    </location>
</feature>
<dbReference type="PANTHER" id="PTHR46558:SF4">
    <property type="entry name" value="DNA-BIDING PHAGE PROTEIN"/>
    <property type="match status" value="1"/>
</dbReference>
<dbReference type="InterPro" id="IPR010982">
    <property type="entry name" value="Lambda_DNA-bd_dom_sf"/>
</dbReference>
<dbReference type="Proteomes" id="UP000538292">
    <property type="component" value="Unassembled WGS sequence"/>
</dbReference>
<dbReference type="SUPFAM" id="SSF47413">
    <property type="entry name" value="lambda repressor-like DNA-binding domains"/>
    <property type="match status" value="1"/>
</dbReference>
<keyword evidence="4" id="KW-1185">Reference proteome</keyword>
<dbReference type="PANTHER" id="PTHR46558">
    <property type="entry name" value="TRACRIPTIONAL REGULATORY PROTEIN-RELATED-RELATED"/>
    <property type="match status" value="1"/>
</dbReference>